<accession>A0AAU0K7I6</accession>
<evidence type="ECO:0000256" key="4">
    <source>
        <dbReference type="ARBA" id="ARBA00022562"/>
    </source>
</evidence>
<evidence type="ECO:0000256" key="5">
    <source>
        <dbReference type="ARBA" id="ARBA00022580"/>
    </source>
</evidence>
<feature type="region of interest" description="Disordered" evidence="7">
    <location>
        <begin position="1"/>
        <end position="21"/>
    </location>
</feature>
<dbReference type="GO" id="GO:0008270">
    <property type="term" value="F:zinc ion binding"/>
    <property type="evidence" value="ECO:0007669"/>
    <property type="project" value="InterPro"/>
</dbReference>
<comment type="similarity">
    <text evidence="3">Belongs to the herpesviridae US10 family.</text>
</comment>
<reference evidence="8" key="1">
    <citation type="submission" date="2024-06" db="EMBL/GenBank/DDBJ databases">
        <title>Multidecadal high mortality disease events in Australian domestic geese associated with an alphaherpesvirus, designated Anatid alphaherpesvirus 2.</title>
        <authorList>
            <person name="Kelly-Bosma M."/>
            <person name="Neave M.J."/>
        </authorList>
    </citation>
    <scope>NUCLEOTIDE SEQUENCE</scope>
    <source>
        <strain evidence="8">ACDP 22-00165</strain>
    </source>
</reference>
<dbReference type="GO" id="GO:0019033">
    <property type="term" value="C:viral tegument"/>
    <property type="evidence" value="ECO:0007669"/>
    <property type="project" value="UniProtKB-SubCell"/>
</dbReference>
<evidence type="ECO:0000256" key="7">
    <source>
        <dbReference type="SAM" id="MobiDB-lite"/>
    </source>
</evidence>
<protein>
    <submittedName>
        <fullName evidence="8">IR5 protein</fullName>
    </submittedName>
</protein>
<evidence type="ECO:0000256" key="1">
    <source>
        <dbReference type="ARBA" id="ARBA00004428"/>
    </source>
</evidence>
<name>A0AAU0K7I6_9ALPH</name>
<organism evidence="8">
    <name type="scientific">Anatid alphaherpesvirus 2</name>
    <dbReference type="NCBI Taxonomy" id="3080522"/>
    <lineage>
        <taxon>Viruses</taxon>
        <taxon>Duplodnaviria</taxon>
        <taxon>Heunggongvirae</taxon>
        <taxon>Peploviricota</taxon>
        <taxon>Herviviricetes</taxon>
        <taxon>Herpesvirales</taxon>
        <taxon>Orthoherpesviridae</taxon>
        <taxon>Alphaherpesvirinae</taxon>
    </lineage>
</organism>
<comment type="subcellular location">
    <subcellularLocation>
        <location evidence="1">Host nucleus matrix</location>
    </subcellularLocation>
    <subcellularLocation>
        <location evidence="2">Virion tegument</location>
    </subcellularLocation>
</comment>
<dbReference type="PRINTS" id="PR00957">
    <property type="entry name" value="GENE66"/>
</dbReference>
<keyword evidence="4" id="KW-1048">Host nucleus</keyword>
<dbReference type="EMBL" id="OR540300">
    <property type="protein sequence ID" value="WOL23355.1"/>
    <property type="molecule type" value="Genomic_DNA"/>
</dbReference>
<dbReference type="InterPro" id="IPR000714">
    <property type="entry name" value="EHV_Unk"/>
</dbReference>
<dbReference type="GO" id="GO:0044204">
    <property type="term" value="C:host cell nuclear matrix"/>
    <property type="evidence" value="ECO:0007669"/>
    <property type="project" value="UniProtKB-SubCell"/>
</dbReference>
<dbReference type="Pfam" id="PF02053">
    <property type="entry name" value="Gene66"/>
    <property type="match status" value="1"/>
</dbReference>
<evidence type="ECO:0000256" key="2">
    <source>
        <dbReference type="ARBA" id="ARBA00004535"/>
    </source>
</evidence>
<evidence type="ECO:0000256" key="3">
    <source>
        <dbReference type="ARBA" id="ARBA00005815"/>
    </source>
</evidence>
<dbReference type="EMBL" id="OR540300">
    <property type="protein sequence ID" value="WOL23364.1"/>
    <property type="molecule type" value="Genomic_DNA"/>
</dbReference>
<evidence type="ECO:0000256" key="6">
    <source>
        <dbReference type="ARBA" id="ARBA00022844"/>
    </source>
</evidence>
<evidence type="ECO:0000313" key="8">
    <source>
        <dbReference type="EMBL" id="WOL23364.1"/>
    </source>
</evidence>
<keyword evidence="5" id="KW-0920">Virion tegument</keyword>
<sequence length="231" mass="25395">MGAVTTASLRPASDALRRDPLSRRGASDVLHHSHNHHEAAPYCPAIYRSRFSTQEHLDALPRSVRDLARAVGAAVNEAQAALRASQPPSPRLWRTVYCKLRAVLREYEGHSLPFNPADPLRRSAARALREMEGQPASHAELGDRLTLTMYWCCLGHAGRCVMADEYERAARVLALFDAPTGCGAVPPPEADAYWRPLYRLALTGKDSLPSDASAAVYVALSRNDPEDEMID</sequence>
<keyword evidence="6" id="KW-0946">Virion</keyword>
<proteinExistence type="inferred from homology"/>